<keyword evidence="1" id="KW-0812">Transmembrane</keyword>
<feature type="transmembrane region" description="Helical" evidence="1">
    <location>
        <begin position="95"/>
        <end position="114"/>
    </location>
</feature>
<accession>A0A1M6YYK1</accession>
<reference evidence="3" key="1">
    <citation type="submission" date="2016-11" db="EMBL/GenBank/DDBJ databases">
        <authorList>
            <person name="Varghese N."/>
            <person name="Submissions S."/>
        </authorList>
    </citation>
    <scope>NUCLEOTIDE SEQUENCE [LARGE SCALE GENOMIC DNA]</scope>
    <source>
        <strain evidence="3">DSM 29327</strain>
    </source>
</reference>
<name>A0A1M6YYK1_9RHOB</name>
<proteinExistence type="predicted"/>
<evidence type="ECO:0000256" key="1">
    <source>
        <dbReference type="SAM" id="Phobius"/>
    </source>
</evidence>
<evidence type="ECO:0008006" key="4">
    <source>
        <dbReference type="Google" id="ProtNLM"/>
    </source>
</evidence>
<evidence type="ECO:0000313" key="3">
    <source>
        <dbReference type="Proteomes" id="UP000184191"/>
    </source>
</evidence>
<keyword evidence="3" id="KW-1185">Reference proteome</keyword>
<dbReference type="Proteomes" id="UP000184191">
    <property type="component" value="Unassembled WGS sequence"/>
</dbReference>
<gene>
    <name evidence="2" type="ORF">SAMN05444414_10873</name>
</gene>
<feature type="transmembrane region" description="Helical" evidence="1">
    <location>
        <begin position="54"/>
        <end position="75"/>
    </location>
</feature>
<keyword evidence="1" id="KW-1133">Transmembrane helix</keyword>
<keyword evidence="1" id="KW-0472">Membrane</keyword>
<dbReference type="EMBL" id="FRBN01000008">
    <property type="protein sequence ID" value="SHL23193.1"/>
    <property type="molecule type" value="Genomic_DNA"/>
</dbReference>
<organism evidence="2 3">
    <name type="scientific">Roseovarius marisflavi</name>
    <dbReference type="NCBI Taxonomy" id="1054996"/>
    <lineage>
        <taxon>Bacteria</taxon>
        <taxon>Pseudomonadati</taxon>
        <taxon>Pseudomonadota</taxon>
        <taxon>Alphaproteobacteria</taxon>
        <taxon>Rhodobacterales</taxon>
        <taxon>Roseobacteraceae</taxon>
        <taxon>Roseovarius</taxon>
    </lineage>
</organism>
<dbReference type="STRING" id="1054996.SAMN05444414_10873"/>
<feature type="transmembrane region" description="Helical" evidence="1">
    <location>
        <begin position="20"/>
        <end position="42"/>
    </location>
</feature>
<sequence>MDEHPPSRKVMPEPPPVKLGLMRTLVRLLVVVVVVIALHEVFNRAEAWISASQYSWAMPGLTLAVLFLYALMIAIPFVPGVEIGLSVLALSGPSVAPMVWIATTLGLSLAYMAGCKVPYRWLHRVFLDLHLTGACRLLKRFEDLPPKGRVVFLQSQLPTRFGPYVLRFRYLGLAILINIPGNSVIGGGGGIALLAGVSGLFRVPATVLTIALATAPVPLAIWLFGWEIPWR</sequence>
<evidence type="ECO:0000313" key="2">
    <source>
        <dbReference type="EMBL" id="SHL23193.1"/>
    </source>
</evidence>
<dbReference type="OrthoDB" id="6369004at2"/>
<protein>
    <recommendedName>
        <fullName evidence="4">TVP38/TMEM64 family membrane protein</fullName>
    </recommendedName>
</protein>
<feature type="transmembrane region" description="Helical" evidence="1">
    <location>
        <begin position="203"/>
        <end position="225"/>
    </location>
</feature>
<dbReference type="AlphaFoldDB" id="A0A1M6YYK1"/>
<feature type="transmembrane region" description="Helical" evidence="1">
    <location>
        <begin position="170"/>
        <end position="197"/>
    </location>
</feature>